<dbReference type="HAMAP" id="MF_01357">
    <property type="entry name" value="NDH1_NuoC"/>
    <property type="match status" value="1"/>
</dbReference>
<dbReference type="InterPro" id="IPR037232">
    <property type="entry name" value="NADH_quin_OxRdtase_su_C/D-like"/>
</dbReference>
<keyword evidence="2" id="KW-0813">Transport</keyword>
<reference evidence="4" key="1">
    <citation type="journal article" date="2014" name="Front. Microbiol.">
        <title>High frequency of phylogenetically diverse reductive dehalogenase-homologous genes in deep subseafloor sedimentary metagenomes.</title>
        <authorList>
            <person name="Kawai M."/>
            <person name="Futagami T."/>
            <person name="Toyoda A."/>
            <person name="Takaki Y."/>
            <person name="Nishi S."/>
            <person name="Hori S."/>
            <person name="Arai W."/>
            <person name="Tsubouchi T."/>
            <person name="Morono Y."/>
            <person name="Uchiyama I."/>
            <person name="Ito T."/>
            <person name="Fujiyama A."/>
            <person name="Inagaki F."/>
            <person name="Takami H."/>
        </authorList>
    </citation>
    <scope>NUCLEOTIDE SEQUENCE</scope>
    <source>
        <strain evidence="4">Expedition CK06-06</strain>
    </source>
</reference>
<dbReference type="NCBIfam" id="TIGR01961">
    <property type="entry name" value="NuoC_fam"/>
    <property type="match status" value="1"/>
</dbReference>
<feature type="domain" description="NADH:ubiquinone oxidoreductase 30kDa subunit" evidence="3">
    <location>
        <begin position="1"/>
        <end position="116"/>
    </location>
</feature>
<comment type="similarity">
    <text evidence="1">Belongs to the complex I 30 kDa subunit family.</text>
</comment>
<dbReference type="InterPro" id="IPR010218">
    <property type="entry name" value="NADH_DH_suC"/>
</dbReference>
<evidence type="ECO:0000256" key="1">
    <source>
        <dbReference type="ARBA" id="ARBA00007569"/>
    </source>
</evidence>
<dbReference type="GO" id="GO:0016651">
    <property type="term" value="F:oxidoreductase activity, acting on NAD(P)H"/>
    <property type="evidence" value="ECO:0007669"/>
    <property type="project" value="InterPro"/>
</dbReference>
<evidence type="ECO:0000313" key="4">
    <source>
        <dbReference type="EMBL" id="GAG50831.1"/>
    </source>
</evidence>
<proteinExistence type="inferred from homology"/>
<sequence length="131" mass="15098">EVMTFLRDDPRTGFEKLADLTCIDYLNFPDAEDRFGVIYNLLSHAHGHRLWVKVFVNDPDPEVPSVTSIWNGANWPEREVHDLFGIGFSGHPDLRRILLPEDFEDHPLRKDYPLHGKGEREAFDVVGRESA</sequence>
<comment type="caution">
    <text evidence="4">The sequence shown here is derived from an EMBL/GenBank/DDBJ whole genome shotgun (WGS) entry which is preliminary data.</text>
</comment>
<dbReference type="SUPFAM" id="SSF143243">
    <property type="entry name" value="Nqo5-like"/>
    <property type="match status" value="1"/>
</dbReference>
<evidence type="ECO:0000259" key="3">
    <source>
        <dbReference type="Pfam" id="PF00329"/>
    </source>
</evidence>
<dbReference type="PROSITE" id="PS00542">
    <property type="entry name" value="COMPLEX1_30K"/>
    <property type="match status" value="1"/>
</dbReference>
<gene>
    <name evidence="4" type="ORF">S01H1_79176</name>
</gene>
<dbReference type="PANTHER" id="PTHR10884:SF14">
    <property type="entry name" value="NADH DEHYDROGENASE [UBIQUINONE] IRON-SULFUR PROTEIN 3, MITOCHONDRIAL"/>
    <property type="match status" value="1"/>
</dbReference>
<accession>X0ZRG1</accession>
<organism evidence="4">
    <name type="scientific">marine sediment metagenome</name>
    <dbReference type="NCBI Taxonomy" id="412755"/>
    <lineage>
        <taxon>unclassified sequences</taxon>
        <taxon>metagenomes</taxon>
        <taxon>ecological metagenomes</taxon>
    </lineage>
</organism>
<name>X0ZRG1_9ZZZZ</name>
<dbReference type="EMBL" id="BARS01053344">
    <property type="protein sequence ID" value="GAG50831.1"/>
    <property type="molecule type" value="Genomic_DNA"/>
</dbReference>
<dbReference type="PANTHER" id="PTHR10884">
    <property type="entry name" value="NADH DEHYDROGENASE UBIQUINONE IRON-SULFUR PROTEIN 3"/>
    <property type="match status" value="1"/>
</dbReference>
<dbReference type="InterPro" id="IPR001268">
    <property type="entry name" value="NADH_UbQ_OxRdtase_30kDa_su"/>
</dbReference>
<dbReference type="Pfam" id="PF00329">
    <property type="entry name" value="Complex1_30kDa"/>
    <property type="match status" value="1"/>
</dbReference>
<dbReference type="GO" id="GO:0008137">
    <property type="term" value="F:NADH dehydrogenase (ubiquinone) activity"/>
    <property type="evidence" value="ECO:0007669"/>
    <property type="project" value="InterPro"/>
</dbReference>
<dbReference type="InterPro" id="IPR020396">
    <property type="entry name" value="NADH_UbQ_OxRdtase_CS"/>
</dbReference>
<dbReference type="AlphaFoldDB" id="X0ZRG1"/>
<evidence type="ECO:0000256" key="2">
    <source>
        <dbReference type="ARBA" id="ARBA00022448"/>
    </source>
</evidence>
<protein>
    <recommendedName>
        <fullName evidence="3">NADH:ubiquinone oxidoreductase 30kDa subunit domain-containing protein</fullName>
    </recommendedName>
</protein>
<feature type="non-terminal residue" evidence="4">
    <location>
        <position position="1"/>
    </location>
</feature>
<dbReference type="Gene3D" id="3.30.460.80">
    <property type="entry name" value="NADH:ubiquinone oxidoreductase, 30kDa subunit"/>
    <property type="match status" value="1"/>
</dbReference>